<organism evidence="1">
    <name type="scientific">marine sediment metagenome</name>
    <dbReference type="NCBI Taxonomy" id="412755"/>
    <lineage>
        <taxon>unclassified sequences</taxon>
        <taxon>metagenomes</taxon>
        <taxon>ecological metagenomes</taxon>
    </lineage>
</organism>
<reference evidence="1" key="1">
    <citation type="journal article" date="2014" name="Front. Microbiol.">
        <title>High frequency of phylogenetically diverse reductive dehalogenase-homologous genes in deep subseafloor sedimentary metagenomes.</title>
        <authorList>
            <person name="Kawai M."/>
            <person name="Futagami T."/>
            <person name="Toyoda A."/>
            <person name="Takaki Y."/>
            <person name="Nishi S."/>
            <person name="Hori S."/>
            <person name="Arai W."/>
            <person name="Tsubouchi T."/>
            <person name="Morono Y."/>
            <person name="Uchiyama I."/>
            <person name="Ito T."/>
            <person name="Fujiyama A."/>
            <person name="Inagaki F."/>
            <person name="Takami H."/>
        </authorList>
    </citation>
    <scope>NUCLEOTIDE SEQUENCE</scope>
    <source>
        <strain evidence="1">Expedition CK06-06</strain>
    </source>
</reference>
<protein>
    <submittedName>
        <fullName evidence="1">Uncharacterized protein</fullName>
    </submittedName>
</protein>
<evidence type="ECO:0000313" key="1">
    <source>
        <dbReference type="EMBL" id="GAI50292.1"/>
    </source>
</evidence>
<feature type="non-terminal residue" evidence="1">
    <location>
        <position position="60"/>
    </location>
</feature>
<gene>
    <name evidence="1" type="ORF">S06H3_62675</name>
</gene>
<dbReference type="EMBL" id="BARV01041388">
    <property type="protein sequence ID" value="GAI50292.1"/>
    <property type="molecule type" value="Genomic_DNA"/>
</dbReference>
<accession>X1P1V6</accession>
<comment type="caution">
    <text evidence="1">The sequence shown here is derived from an EMBL/GenBank/DDBJ whole genome shotgun (WGS) entry which is preliminary data.</text>
</comment>
<sequence length="60" mass="6921">MVPAKLSIRNSMLYWDKRPSLWRLLLVPIICLGIFGGCAANDDDINGYYEYEETIYHNPA</sequence>
<dbReference type="AlphaFoldDB" id="X1P1V6"/>
<name>X1P1V6_9ZZZZ</name>
<proteinExistence type="predicted"/>